<organism evidence="2 3">
    <name type="scientific">Pseudomonas indica</name>
    <dbReference type="NCBI Taxonomy" id="137658"/>
    <lineage>
        <taxon>Bacteria</taxon>
        <taxon>Pseudomonadati</taxon>
        <taxon>Pseudomonadota</taxon>
        <taxon>Gammaproteobacteria</taxon>
        <taxon>Pseudomonadales</taxon>
        <taxon>Pseudomonadaceae</taxon>
        <taxon>Pseudomonas</taxon>
    </lineage>
</organism>
<dbReference type="EMBL" id="FNFD01000015">
    <property type="protein sequence ID" value="SDL11548.1"/>
    <property type="molecule type" value="Genomic_DNA"/>
</dbReference>
<feature type="chain" id="PRO_5011580735" description="Lipoprotein" evidence="1">
    <location>
        <begin position="21"/>
        <end position="209"/>
    </location>
</feature>
<evidence type="ECO:0000256" key="1">
    <source>
        <dbReference type="SAM" id="SignalP"/>
    </source>
</evidence>
<evidence type="ECO:0008006" key="4">
    <source>
        <dbReference type="Google" id="ProtNLM"/>
    </source>
</evidence>
<dbReference type="AlphaFoldDB" id="A0A1G9HET9"/>
<name>A0A1G9HET9_9PSED</name>
<keyword evidence="3" id="KW-1185">Reference proteome</keyword>
<keyword evidence="1" id="KW-0732">Signal</keyword>
<dbReference type="OrthoDB" id="328131at2"/>
<proteinExistence type="predicted"/>
<evidence type="ECO:0000313" key="2">
    <source>
        <dbReference type="EMBL" id="SDL11548.1"/>
    </source>
</evidence>
<dbReference type="Proteomes" id="UP000198706">
    <property type="component" value="Unassembled WGS sequence"/>
</dbReference>
<evidence type="ECO:0000313" key="3">
    <source>
        <dbReference type="Proteomes" id="UP000198706"/>
    </source>
</evidence>
<protein>
    <recommendedName>
        <fullName evidence="4">Lipoprotein</fullName>
    </recommendedName>
</protein>
<feature type="signal peptide" evidence="1">
    <location>
        <begin position="1"/>
        <end position="20"/>
    </location>
</feature>
<dbReference type="PROSITE" id="PS51257">
    <property type="entry name" value="PROKAR_LIPOPROTEIN"/>
    <property type="match status" value="1"/>
</dbReference>
<reference evidence="2 3" key="1">
    <citation type="submission" date="2016-10" db="EMBL/GenBank/DDBJ databases">
        <authorList>
            <person name="de Groot N.N."/>
        </authorList>
    </citation>
    <scope>NUCLEOTIDE SEQUENCE [LARGE SCALE GENOMIC DNA]</scope>
    <source>
        <strain evidence="2 3">JCM 21544</strain>
    </source>
</reference>
<accession>A0A1G9HET9</accession>
<gene>
    <name evidence="2" type="ORF">SAMN05216186_11521</name>
</gene>
<sequence>MKLKMLGMALVLALTGCASFPGDKVPETQLPSMASYQQRPSVFVDFTFYQGKAGDPKAIALPQARDMLKPQLEATLRDSGLFSRYTLDEFQKQPGDYTLKLDVYNSGSTGAAMIGGFISGFTFLVIPATVKDEYAMTLQVLDPEGQPVSNERNDESIRTWIGLVFIPMMGYTPAEAVNDSFRRQLTALLKRMVDRQTLKYAQIPFPLRG</sequence>
<dbReference type="RefSeq" id="WP_084336340.1">
    <property type="nucleotide sequence ID" value="NZ_FNFD01000015.1"/>
</dbReference>